<organism evidence="1 2">
    <name type="scientific">Labeo rohita</name>
    <name type="common">Indian major carp</name>
    <name type="synonym">Cyprinus rohita</name>
    <dbReference type="NCBI Taxonomy" id="84645"/>
    <lineage>
        <taxon>Eukaryota</taxon>
        <taxon>Metazoa</taxon>
        <taxon>Chordata</taxon>
        <taxon>Craniata</taxon>
        <taxon>Vertebrata</taxon>
        <taxon>Euteleostomi</taxon>
        <taxon>Actinopterygii</taxon>
        <taxon>Neopterygii</taxon>
        <taxon>Teleostei</taxon>
        <taxon>Ostariophysi</taxon>
        <taxon>Cypriniformes</taxon>
        <taxon>Cyprinidae</taxon>
        <taxon>Labeoninae</taxon>
        <taxon>Labeonini</taxon>
        <taxon>Labeo</taxon>
    </lineage>
</organism>
<reference evidence="1 2" key="1">
    <citation type="submission" date="2018-03" db="EMBL/GenBank/DDBJ databases">
        <title>Draft genome sequence of Rohu Carp (Labeo rohita).</title>
        <authorList>
            <person name="Das P."/>
            <person name="Kushwaha B."/>
            <person name="Joshi C.G."/>
            <person name="Kumar D."/>
            <person name="Nagpure N.S."/>
            <person name="Sahoo L."/>
            <person name="Das S.P."/>
            <person name="Bit A."/>
            <person name="Patnaik S."/>
            <person name="Meher P.K."/>
            <person name="Jayasankar P."/>
            <person name="Koringa P.G."/>
            <person name="Patel N.V."/>
            <person name="Hinsu A.T."/>
            <person name="Kumar R."/>
            <person name="Pandey M."/>
            <person name="Agarwal S."/>
            <person name="Srivastava S."/>
            <person name="Singh M."/>
            <person name="Iquebal M.A."/>
            <person name="Jaiswal S."/>
            <person name="Angadi U.B."/>
            <person name="Kumar N."/>
            <person name="Raza M."/>
            <person name="Shah T.M."/>
            <person name="Rai A."/>
            <person name="Jena J.K."/>
        </authorList>
    </citation>
    <scope>NUCLEOTIDE SEQUENCE [LARGE SCALE GENOMIC DNA]</scope>
    <source>
        <strain evidence="1">DASCIFA01</strain>
        <tissue evidence="1">Testis</tissue>
    </source>
</reference>
<gene>
    <name evidence="1" type="ORF">ROHU_018770</name>
</gene>
<dbReference type="EMBL" id="QBIY01011822">
    <property type="protein sequence ID" value="RXN29041.1"/>
    <property type="molecule type" value="Genomic_DNA"/>
</dbReference>
<sequence>MRWHLNTWCSRHSGKKDDSRPVIEKRCKAFVSSHCGGVKRSFSDHQYENHCKPNTTHNHKYKFWLEYNFSDMIKAII</sequence>
<keyword evidence="2" id="KW-1185">Reference proteome</keyword>
<protein>
    <submittedName>
        <fullName evidence="1">Uncharacterized protein</fullName>
    </submittedName>
</protein>
<dbReference type="Proteomes" id="UP000290572">
    <property type="component" value="Unassembled WGS sequence"/>
</dbReference>
<evidence type="ECO:0000313" key="1">
    <source>
        <dbReference type="EMBL" id="RXN29041.1"/>
    </source>
</evidence>
<accession>A0A498N835</accession>
<dbReference type="AlphaFoldDB" id="A0A498N835"/>
<evidence type="ECO:0000313" key="2">
    <source>
        <dbReference type="Proteomes" id="UP000290572"/>
    </source>
</evidence>
<name>A0A498N835_LABRO</name>
<comment type="caution">
    <text evidence="1">The sequence shown here is derived from an EMBL/GenBank/DDBJ whole genome shotgun (WGS) entry which is preliminary data.</text>
</comment>
<proteinExistence type="predicted"/>